<evidence type="ECO:0000313" key="4">
    <source>
        <dbReference type="EMBL" id="CAB4179321.1"/>
    </source>
</evidence>
<protein>
    <recommendedName>
        <fullName evidence="1">YubB ferredoxin-like domain-containing protein</fullName>
    </recommendedName>
</protein>
<evidence type="ECO:0000313" key="3">
    <source>
        <dbReference type="EMBL" id="CAB4174838.1"/>
    </source>
</evidence>
<dbReference type="EMBL" id="LR797132">
    <property type="protein sequence ID" value="CAB4189112.1"/>
    <property type="molecule type" value="Genomic_DNA"/>
</dbReference>
<evidence type="ECO:0000313" key="2">
    <source>
        <dbReference type="EMBL" id="CAB4166991.1"/>
    </source>
</evidence>
<dbReference type="InterPro" id="IPR041329">
    <property type="entry name" value="YubB_C"/>
</dbReference>
<evidence type="ECO:0000259" key="1">
    <source>
        <dbReference type="Pfam" id="PF18406"/>
    </source>
</evidence>
<dbReference type="EMBL" id="LR797196">
    <property type="protein sequence ID" value="CAB4193300.1"/>
    <property type="molecule type" value="Genomic_DNA"/>
</dbReference>
<gene>
    <name evidence="4" type="ORF">UFOVP1034_68</name>
    <name evidence="5" type="ORF">UFOVP1177_68</name>
    <name evidence="6" type="ORF">UFOVP1243_55</name>
    <name evidence="7" type="ORF">UFOVP1581_90</name>
    <name evidence="2" type="ORF">UFOVP854_90</name>
    <name evidence="3" type="ORF">UFOVP964_90</name>
</gene>
<dbReference type="EMBL" id="LR796979">
    <property type="protein sequence ID" value="CAB4179321.1"/>
    <property type="molecule type" value="Genomic_DNA"/>
</dbReference>
<organism evidence="3">
    <name type="scientific">uncultured Caudovirales phage</name>
    <dbReference type="NCBI Taxonomy" id="2100421"/>
    <lineage>
        <taxon>Viruses</taxon>
        <taxon>Duplodnaviria</taxon>
        <taxon>Heunggongvirae</taxon>
        <taxon>Uroviricota</taxon>
        <taxon>Caudoviricetes</taxon>
        <taxon>Peduoviridae</taxon>
        <taxon>Maltschvirus</taxon>
        <taxon>Maltschvirus maltsch</taxon>
    </lineage>
</organism>
<evidence type="ECO:0000313" key="7">
    <source>
        <dbReference type="EMBL" id="CAB5231464.1"/>
    </source>
</evidence>
<accession>A0A6J5Q0A4</accession>
<dbReference type="EMBL" id="LR796798">
    <property type="protein sequence ID" value="CAB4166991.1"/>
    <property type="molecule type" value="Genomic_DNA"/>
</dbReference>
<dbReference type="InterPro" id="IPR023136">
    <property type="entry name" value="Api92-like_dom_sf"/>
</dbReference>
<dbReference type="Pfam" id="PF18406">
    <property type="entry name" value="DUF1281_C"/>
    <property type="match status" value="1"/>
</dbReference>
<evidence type="ECO:0000313" key="5">
    <source>
        <dbReference type="EMBL" id="CAB4189112.1"/>
    </source>
</evidence>
<dbReference type="Gene3D" id="3.30.70.1270">
    <property type="entry name" value="Api92-like domains"/>
    <property type="match status" value="1"/>
</dbReference>
<name>A0A6J5Q0A4_9CAUD</name>
<sequence>MPNWCSNELTITGNPKELTKLIKKVQITKTEATENHYESVFSCHRVIPRPIDQEANWYEWNVANWGTKWDLNDVRFDGSVEDKVVTYSFESAWSPVVPVIEALAKEFKKLSFNYAFYETGSDYWGEVSYKKGEVVSEEGGDVSSAGCERLEYLMGSHHYCANCYDQVECYGDKTPNLCEDCLANDDDEEVSLWEGELSVNKTEKEVAYVPII</sequence>
<dbReference type="EMBL" id="LR798433">
    <property type="protein sequence ID" value="CAB5231464.1"/>
    <property type="molecule type" value="Genomic_DNA"/>
</dbReference>
<feature type="domain" description="YubB ferredoxin-like" evidence="1">
    <location>
        <begin position="65"/>
        <end position="143"/>
    </location>
</feature>
<dbReference type="Gene3D" id="1.10.3530.10">
    <property type="entry name" value="Api92-like"/>
    <property type="match status" value="1"/>
</dbReference>
<reference evidence="3" key="1">
    <citation type="submission" date="2020-05" db="EMBL/GenBank/DDBJ databases">
        <authorList>
            <person name="Chiriac C."/>
            <person name="Salcher M."/>
            <person name="Ghai R."/>
            <person name="Kavagutti S V."/>
        </authorList>
    </citation>
    <scope>NUCLEOTIDE SEQUENCE</scope>
</reference>
<dbReference type="EMBL" id="LR796924">
    <property type="protein sequence ID" value="CAB4174838.1"/>
    <property type="molecule type" value="Genomic_DNA"/>
</dbReference>
<proteinExistence type="predicted"/>
<evidence type="ECO:0000313" key="6">
    <source>
        <dbReference type="EMBL" id="CAB4193300.1"/>
    </source>
</evidence>